<protein>
    <submittedName>
        <fullName evidence="2">Uncharacterized protein</fullName>
    </submittedName>
</protein>
<keyword evidence="3" id="KW-1185">Reference proteome</keyword>
<feature type="region of interest" description="Disordered" evidence="1">
    <location>
        <begin position="56"/>
        <end position="87"/>
    </location>
</feature>
<gene>
    <name evidence="2" type="ORF">AK88_05049</name>
</gene>
<evidence type="ECO:0000313" key="2">
    <source>
        <dbReference type="EMBL" id="KJP85316.1"/>
    </source>
</evidence>
<dbReference type="GeneID" id="24270363"/>
<dbReference type="Proteomes" id="UP000054561">
    <property type="component" value="Unassembled WGS sequence"/>
</dbReference>
<accession>A0A0D9QHX7</accession>
<sequence length="149" mass="17849">MWPVLNNINAGRNMVAMCCAHTGYWKIINAIYVPEKCNSLIFDRIYATRVWHAKLMKKKRKQNETGKKRKRKKENKEERKDRKDKAKEKIEKMLHYTTIQDARSYILEASIKIFYIKYPIILNIKEYLNVKSQTLKPEKYPIIPSIQMI</sequence>
<proteinExistence type="predicted"/>
<feature type="compositionally biased region" description="Basic residues" evidence="1">
    <location>
        <begin position="56"/>
        <end position="73"/>
    </location>
</feature>
<dbReference type="EMBL" id="KQ001733">
    <property type="protein sequence ID" value="KJP85316.1"/>
    <property type="molecule type" value="Genomic_DNA"/>
</dbReference>
<dbReference type="VEuPathDB" id="PlasmoDB:AK88_05049"/>
<evidence type="ECO:0000256" key="1">
    <source>
        <dbReference type="SAM" id="MobiDB-lite"/>
    </source>
</evidence>
<organism evidence="2 3">
    <name type="scientific">Plasmodium fragile</name>
    <dbReference type="NCBI Taxonomy" id="5857"/>
    <lineage>
        <taxon>Eukaryota</taxon>
        <taxon>Sar</taxon>
        <taxon>Alveolata</taxon>
        <taxon>Apicomplexa</taxon>
        <taxon>Aconoidasida</taxon>
        <taxon>Haemosporida</taxon>
        <taxon>Plasmodiidae</taxon>
        <taxon>Plasmodium</taxon>
        <taxon>Plasmodium (Plasmodium)</taxon>
    </lineage>
</organism>
<dbReference type="AlphaFoldDB" id="A0A0D9QHX7"/>
<reference evidence="2 3" key="1">
    <citation type="submission" date="2014-03" db="EMBL/GenBank/DDBJ databases">
        <title>The Genome Sequence of Plasmodium fragile nilgiri.</title>
        <authorList>
            <consortium name="The Broad Institute Genomics Platform"/>
            <consortium name="The Broad Institute Genome Sequencing Center for Infectious Disease"/>
            <person name="Neafsey D."/>
            <person name="Duraisingh M."/>
            <person name="Young S.K."/>
            <person name="Zeng Q."/>
            <person name="Gargeya S."/>
            <person name="Abouelleil A."/>
            <person name="Alvarado L."/>
            <person name="Chapman S.B."/>
            <person name="Gainer-Dewar J."/>
            <person name="Goldberg J."/>
            <person name="Griggs A."/>
            <person name="Gujja S."/>
            <person name="Hansen M."/>
            <person name="Howarth C."/>
            <person name="Imamovic A."/>
            <person name="Larimer J."/>
            <person name="Pearson M."/>
            <person name="Poon T.W."/>
            <person name="Priest M."/>
            <person name="Roberts A."/>
            <person name="Saif S."/>
            <person name="Shea T."/>
            <person name="Sykes S."/>
            <person name="Wortman J."/>
            <person name="Nusbaum C."/>
            <person name="Birren B."/>
        </authorList>
    </citation>
    <scope>NUCLEOTIDE SEQUENCE [LARGE SCALE GENOMIC DNA]</scope>
    <source>
        <strain evidence="3">nilgiri</strain>
    </source>
</reference>
<dbReference type="RefSeq" id="XP_012338074.1">
    <property type="nucleotide sequence ID" value="XM_012482651.1"/>
</dbReference>
<name>A0A0D9QHX7_PLAFR</name>
<feature type="compositionally biased region" description="Basic and acidic residues" evidence="1">
    <location>
        <begin position="74"/>
        <end position="87"/>
    </location>
</feature>
<evidence type="ECO:0000313" key="3">
    <source>
        <dbReference type="Proteomes" id="UP000054561"/>
    </source>
</evidence>